<comment type="caution">
    <text evidence="3">The sequence shown here is derived from an EMBL/GenBank/DDBJ whole genome shotgun (WGS) entry which is preliminary data.</text>
</comment>
<evidence type="ECO:0000256" key="1">
    <source>
        <dbReference type="SAM" id="MobiDB-lite"/>
    </source>
</evidence>
<proteinExistence type="predicted"/>
<dbReference type="SMART" id="SM00240">
    <property type="entry name" value="FHA"/>
    <property type="match status" value="1"/>
</dbReference>
<accession>A0ABT9A415</accession>
<evidence type="ECO:0000313" key="3">
    <source>
        <dbReference type="EMBL" id="MDO7844590.1"/>
    </source>
</evidence>
<evidence type="ECO:0000313" key="4">
    <source>
        <dbReference type="Proteomes" id="UP001176468"/>
    </source>
</evidence>
<dbReference type="InterPro" id="IPR000253">
    <property type="entry name" value="FHA_dom"/>
</dbReference>
<organism evidence="3 4">
    <name type="scientific">Sphingomonas immobilis</name>
    <dbReference type="NCBI Taxonomy" id="3063997"/>
    <lineage>
        <taxon>Bacteria</taxon>
        <taxon>Pseudomonadati</taxon>
        <taxon>Pseudomonadota</taxon>
        <taxon>Alphaproteobacteria</taxon>
        <taxon>Sphingomonadales</taxon>
        <taxon>Sphingomonadaceae</taxon>
        <taxon>Sphingomonas</taxon>
    </lineage>
</organism>
<name>A0ABT9A415_9SPHN</name>
<dbReference type="Proteomes" id="UP001176468">
    <property type="component" value="Unassembled WGS sequence"/>
</dbReference>
<dbReference type="SUPFAM" id="SSF49879">
    <property type="entry name" value="SMAD/FHA domain"/>
    <property type="match status" value="1"/>
</dbReference>
<feature type="compositionally biased region" description="Polar residues" evidence="1">
    <location>
        <begin position="280"/>
        <end position="291"/>
    </location>
</feature>
<feature type="compositionally biased region" description="Low complexity" evidence="1">
    <location>
        <begin position="106"/>
        <end position="117"/>
    </location>
</feature>
<feature type="compositionally biased region" description="Low complexity" evidence="1">
    <location>
        <begin position="131"/>
        <end position="140"/>
    </location>
</feature>
<reference evidence="3" key="1">
    <citation type="submission" date="2023-07" db="EMBL/GenBank/DDBJ databases">
        <authorList>
            <person name="Kim M.K."/>
        </authorList>
    </citation>
    <scope>NUCLEOTIDE SEQUENCE</scope>
    <source>
        <strain evidence="3">CA1-15</strain>
    </source>
</reference>
<sequence length="342" mass="35045">MPTELVLHRRGALIGRSPTCDWSLPDPRHYISSRHGEIQFSDDFYSFVDISMNGTHLNGSPDRMEGPRRIENGDVFTIGQYEVVAALTGVAAVAIEKESEAAAAAQQSNWGGWASHAPPAPPPVDDGGWGSPPASDDGWGSPPPPASDPGGGGWGAPSSSPAPGGGGGWQPQTGPSLAKPDAHRAASWGSPTPSAPPPVASGWAPSASVPLPAVQSAWEPHVEKQQQASDWSSAAPDRPPVASPDDIWGKIADGNVVDWARGGFGQPIEENRDPLGLNKASAQASLPQATPQMAKFGQNDAWGASPAAAPAPPAAPQNDGWGAPPPAPPAQNDAWGAGPAPE</sequence>
<feature type="non-terminal residue" evidence="3">
    <location>
        <position position="342"/>
    </location>
</feature>
<feature type="domain" description="FHA" evidence="2">
    <location>
        <begin position="12"/>
        <end position="62"/>
    </location>
</feature>
<evidence type="ECO:0000259" key="2">
    <source>
        <dbReference type="PROSITE" id="PS50006"/>
    </source>
</evidence>
<dbReference type="EMBL" id="JAUQSZ010000017">
    <property type="protein sequence ID" value="MDO7844590.1"/>
    <property type="molecule type" value="Genomic_DNA"/>
</dbReference>
<keyword evidence="4" id="KW-1185">Reference proteome</keyword>
<gene>
    <name evidence="3" type="ORF">Q5H94_19825</name>
</gene>
<feature type="region of interest" description="Disordered" evidence="1">
    <location>
        <begin position="106"/>
        <end position="249"/>
    </location>
</feature>
<dbReference type="PROSITE" id="PS50006">
    <property type="entry name" value="FHA_DOMAIN"/>
    <property type="match status" value="1"/>
</dbReference>
<dbReference type="Gene3D" id="2.60.200.20">
    <property type="match status" value="1"/>
</dbReference>
<dbReference type="Pfam" id="PF00498">
    <property type="entry name" value="FHA"/>
    <property type="match status" value="1"/>
</dbReference>
<feature type="region of interest" description="Disordered" evidence="1">
    <location>
        <begin position="262"/>
        <end position="342"/>
    </location>
</feature>
<dbReference type="RefSeq" id="WP_304562983.1">
    <property type="nucleotide sequence ID" value="NZ_JAUQSZ010000017.1"/>
</dbReference>
<protein>
    <submittedName>
        <fullName evidence="3">FHA domain-containing protein</fullName>
    </submittedName>
</protein>
<dbReference type="InterPro" id="IPR008984">
    <property type="entry name" value="SMAD_FHA_dom_sf"/>
</dbReference>
<dbReference type="CDD" id="cd00060">
    <property type="entry name" value="FHA"/>
    <property type="match status" value="1"/>
</dbReference>